<evidence type="ECO:0000259" key="1">
    <source>
        <dbReference type="Pfam" id="PF06985"/>
    </source>
</evidence>
<organism evidence="2 3">
    <name type="scientific">Colletotrichum chrysophilum</name>
    <dbReference type="NCBI Taxonomy" id="1836956"/>
    <lineage>
        <taxon>Eukaryota</taxon>
        <taxon>Fungi</taxon>
        <taxon>Dikarya</taxon>
        <taxon>Ascomycota</taxon>
        <taxon>Pezizomycotina</taxon>
        <taxon>Sordariomycetes</taxon>
        <taxon>Hypocreomycetidae</taxon>
        <taxon>Glomerellales</taxon>
        <taxon>Glomerellaceae</taxon>
        <taxon>Colletotrichum</taxon>
        <taxon>Colletotrichum gloeosporioides species complex</taxon>
    </lineage>
</organism>
<keyword evidence="3" id="KW-1185">Reference proteome</keyword>
<sequence>MSSIRDKSLQLPLVHPACILCTKCKRLSETIWDPAFSITYTVKHLNSNSVSKACNLCGLLWRVYEKHGMTKLSEVMFERNQSIIKMNGEGAPVLSIYRSPDLETRVSGDIQIGFPQLPDARSETHFEIMRQWLDFCDHHHKNSTCRVDVPVSTSINLRGSRTPGRMPTRVIAVGRTGDEFVFLHETKPGDHGEWLALSHQWGTGTQFCTTTGNLNEHMNGIKFDDLPATFRDAVTVTRALGCEYLWIDSICIIQGFGGDFNQEAKRMEQVYSGAYCVLASSRRPGHDAGFLQPRTARNTVVLQSAEGTSPFYICEAIDDFKHHVLDGTLNQRGWVLQEHALARRTIYFTEHQTYFECGDRVRCETMIKMRSELATFLGDPNFPRIIMQAHKGERILMYQDLYKSYSRLGLSQASDRPMAIAGLQERILAALDADGGHGVFDEDRKGPNSRGLLRRSLLWRRGEDVTSMVRIQFPKPNTRAVVPSWSWMAHSGGIDYISPVFGGVDWEEMQSPWSPRSGSLGDTLRTGSQGEKIALVAEARDYTAPLIPDGQGEIVLDYPGGSQTSTKKCVVLGTQKGRALIEEKKHYLLIVAVTSARDRDGTQLYERVGAGYLPGKCIGSKCEKIRIH</sequence>
<evidence type="ECO:0000313" key="2">
    <source>
        <dbReference type="EMBL" id="KAK1847169.1"/>
    </source>
</evidence>
<dbReference type="Pfam" id="PF06985">
    <property type="entry name" value="HET"/>
    <property type="match status" value="1"/>
</dbReference>
<dbReference type="PANTHER" id="PTHR33112">
    <property type="entry name" value="DOMAIN PROTEIN, PUTATIVE-RELATED"/>
    <property type="match status" value="1"/>
</dbReference>
<evidence type="ECO:0000313" key="3">
    <source>
        <dbReference type="Proteomes" id="UP001243330"/>
    </source>
</evidence>
<dbReference type="EMBL" id="JAQOWY010000211">
    <property type="protein sequence ID" value="KAK1847169.1"/>
    <property type="molecule type" value="Genomic_DNA"/>
</dbReference>
<feature type="domain" description="Heterokaryon incompatibility" evidence="1">
    <location>
        <begin position="194"/>
        <end position="338"/>
    </location>
</feature>
<reference evidence="2" key="1">
    <citation type="submission" date="2023-01" db="EMBL/GenBank/DDBJ databases">
        <title>Colletotrichum chrysophilum M932 genome sequence.</title>
        <authorList>
            <person name="Baroncelli R."/>
        </authorList>
    </citation>
    <scope>NUCLEOTIDE SEQUENCE</scope>
    <source>
        <strain evidence="2">M932</strain>
    </source>
</reference>
<accession>A0AAD9EDH3</accession>
<name>A0AAD9EDH3_9PEZI</name>
<dbReference type="AlphaFoldDB" id="A0AAD9EDH3"/>
<dbReference type="PANTHER" id="PTHR33112:SF10">
    <property type="entry name" value="TOL"/>
    <property type="match status" value="1"/>
</dbReference>
<dbReference type="Proteomes" id="UP001243330">
    <property type="component" value="Unassembled WGS sequence"/>
</dbReference>
<dbReference type="InterPro" id="IPR010730">
    <property type="entry name" value="HET"/>
</dbReference>
<protein>
    <recommendedName>
        <fullName evidence="1">Heterokaryon incompatibility domain-containing protein</fullName>
    </recommendedName>
</protein>
<comment type="caution">
    <text evidence="2">The sequence shown here is derived from an EMBL/GenBank/DDBJ whole genome shotgun (WGS) entry which is preliminary data.</text>
</comment>
<gene>
    <name evidence="2" type="ORF">CCHR01_10214</name>
</gene>
<proteinExistence type="predicted"/>